<dbReference type="Gramene" id="A01p31920.2_BraZ1">
    <property type="protein sequence ID" value="A01p31920.2_BraZ1.CDS.1"/>
    <property type="gene ID" value="A01g31920.2_BraZ1"/>
</dbReference>
<organism evidence="1 2">
    <name type="scientific">Brassica campestris</name>
    <name type="common">Field mustard</name>
    <dbReference type="NCBI Taxonomy" id="3711"/>
    <lineage>
        <taxon>Eukaryota</taxon>
        <taxon>Viridiplantae</taxon>
        <taxon>Streptophyta</taxon>
        <taxon>Embryophyta</taxon>
        <taxon>Tracheophyta</taxon>
        <taxon>Spermatophyta</taxon>
        <taxon>Magnoliopsida</taxon>
        <taxon>eudicotyledons</taxon>
        <taxon>Gunneridae</taxon>
        <taxon>Pentapetalae</taxon>
        <taxon>rosids</taxon>
        <taxon>malvids</taxon>
        <taxon>Brassicales</taxon>
        <taxon>Brassicaceae</taxon>
        <taxon>Brassiceae</taxon>
        <taxon>Brassica</taxon>
    </lineage>
</organism>
<reference evidence="1 2" key="1">
    <citation type="submission" date="2021-07" db="EMBL/GenBank/DDBJ databases">
        <authorList>
            <consortium name="Genoscope - CEA"/>
            <person name="William W."/>
        </authorList>
    </citation>
    <scope>NUCLEOTIDE SEQUENCE [LARGE SCALE GENOMIC DNA]</scope>
</reference>
<sequence length="38" mass="4105">IDESDGGLIISASQTRLLAKGVRHRCRLATRMGKPLLA</sequence>
<dbReference type="EMBL" id="LS974617">
    <property type="protein sequence ID" value="CAG7889116.1"/>
    <property type="molecule type" value="Genomic_DNA"/>
</dbReference>
<name>A0A8D9GZQ5_BRACM</name>
<evidence type="ECO:0000313" key="1">
    <source>
        <dbReference type="EMBL" id="CAG7889116.1"/>
    </source>
</evidence>
<protein>
    <submittedName>
        <fullName evidence="1">Uncharacterized protein</fullName>
    </submittedName>
</protein>
<dbReference type="AlphaFoldDB" id="A0A8D9GZQ5"/>
<proteinExistence type="predicted"/>
<feature type="non-terminal residue" evidence="1">
    <location>
        <position position="1"/>
    </location>
</feature>
<gene>
    <name evidence="1" type="ORF">BRAPAZ1V2_A01P31920.2</name>
</gene>
<accession>A0A8D9GZQ5</accession>
<evidence type="ECO:0000313" key="2">
    <source>
        <dbReference type="Proteomes" id="UP000694005"/>
    </source>
</evidence>
<dbReference type="Proteomes" id="UP000694005">
    <property type="component" value="Chromosome A01"/>
</dbReference>